<proteinExistence type="predicted"/>
<dbReference type="AlphaFoldDB" id="A0A1R0F9J7"/>
<dbReference type="InterPro" id="IPR026968">
    <property type="entry name" value="PcaD/CatD"/>
</dbReference>
<dbReference type="InterPro" id="IPR000073">
    <property type="entry name" value="AB_hydrolase_1"/>
</dbReference>
<dbReference type="OrthoDB" id="9793083at2"/>
<dbReference type="InterPro" id="IPR050266">
    <property type="entry name" value="AB_hydrolase_sf"/>
</dbReference>
<dbReference type="GO" id="GO:0042952">
    <property type="term" value="P:beta-ketoadipate pathway"/>
    <property type="evidence" value="ECO:0007669"/>
    <property type="project" value="InterPro"/>
</dbReference>
<dbReference type="NCBIfam" id="TIGR02427">
    <property type="entry name" value="protocat_pcaD"/>
    <property type="match status" value="1"/>
</dbReference>
<name>A0A1R0F9J7_9HYPH</name>
<dbReference type="Pfam" id="PF12146">
    <property type="entry name" value="Hydrolase_4"/>
    <property type="match status" value="1"/>
</dbReference>
<keyword evidence="2" id="KW-0378">Hydrolase</keyword>
<comment type="caution">
    <text evidence="2">The sequence shown here is derived from an EMBL/GenBank/DDBJ whole genome shotgun (WGS) entry which is preliminary data.</text>
</comment>
<dbReference type="GO" id="GO:0047570">
    <property type="term" value="F:3-oxoadipate enol-lactonase activity"/>
    <property type="evidence" value="ECO:0007669"/>
    <property type="project" value="UniProtKB-EC"/>
</dbReference>
<evidence type="ECO:0000313" key="3">
    <source>
        <dbReference type="Proteomes" id="UP000187344"/>
    </source>
</evidence>
<dbReference type="Proteomes" id="UP000187344">
    <property type="component" value="Unassembled WGS sequence"/>
</dbReference>
<dbReference type="RefSeq" id="WP_075868566.1">
    <property type="nucleotide sequence ID" value="NZ_CALYQA010000004.1"/>
</dbReference>
<organism evidence="2 3">
    <name type="scientific">Bartonella apis</name>
    <dbReference type="NCBI Taxonomy" id="1686310"/>
    <lineage>
        <taxon>Bacteria</taxon>
        <taxon>Pseudomonadati</taxon>
        <taxon>Pseudomonadota</taxon>
        <taxon>Alphaproteobacteria</taxon>
        <taxon>Hyphomicrobiales</taxon>
        <taxon>Bartonellaceae</taxon>
        <taxon>Bartonella</taxon>
    </lineage>
</organism>
<sequence>MKFCFANDIAVNYSISGADKCRHIVFINSLGTDLRIWDDVVTDLSKDYRCLCYDKRGHGLSGGEEEAYSIDLLTKDLFELLNAVSWKDDLILVGLSVGGLIAQNFAYHHPEKVAGLVLMDTAAKIGDEKSWNERIAIIRERGIPAVGKNIMTRWLTHDFKQKRPDAYACYRNMLERTSSKAYCATCFALRDSDLTSQTAELKLPTLVIVGENDLSTPPQLVKQTADLIANAVYQTIATCGHLPCIEQPELTIKALRSFISEKLHG</sequence>
<dbReference type="PRINTS" id="PR00111">
    <property type="entry name" value="ABHYDROLASE"/>
</dbReference>
<accession>A0A1R0F9J7</accession>
<feature type="domain" description="Serine aminopeptidase S33" evidence="1">
    <location>
        <begin position="23"/>
        <end position="242"/>
    </location>
</feature>
<dbReference type="EMBL" id="LXYT01000001">
    <property type="protein sequence ID" value="OLY43572.1"/>
    <property type="molecule type" value="Genomic_DNA"/>
</dbReference>
<dbReference type="Gene3D" id="3.40.50.1820">
    <property type="entry name" value="alpha/beta hydrolase"/>
    <property type="match status" value="1"/>
</dbReference>
<evidence type="ECO:0000259" key="1">
    <source>
        <dbReference type="Pfam" id="PF12146"/>
    </source>
</evidence>
<dbReference type="InterPro" id="IPR022742">
    <property type="entry name" value="Hydrolase_4"/>
</dbReference>
<reference evidence="2 3" key="1">
    <citation type="submission" date="2016-12" db="EMBL/GenBank/DDBJ databases">
        <title>Comparative genomics of Bartonella apis.</title>
        <authorList>
            <person name="Engel P."/>
        </authorList>
    </citation>
    <scope>NUCLEOTIDE SEQUENCE [LARGE SCALE GENOMIC DNA]</scope>
    <source>
        <strain evidence="2 3">PEB0149</strain>
    </source>
</reference>
<dbReference type="EC" id="3.1.1.24" evidence="2"/>
<keyword evidence="3" id="KW-1185">Reference proteome</keyword>
<evidence type="ECO:0000313" key="2">
    <source>
        <dbReference type="EMBL" id="OLY43572.1"/>
    </source>
</evidence>
<dbReference type="InterPro" id="IPR029058">
    <property type="entry name" value="AB_hydrolase_fold"/>
</dbReference>
<protein>
    <submittedName>
        <fullName evidence="2">3-oxoadipate enol-lactonase</fullName>
        <ecNumber evidence="2">3.1.1.24</ecNumber>
    </submittedName>
</protein>
<dbReference type="SUPFAM" id="SSF53474">
    <property type="entry name" value="alpha/beta-Hydrolases"/>
    <property type="match status" value="1"/>
</dbReference>
<dbReference type="PANTHER" id="PTHR43798">
    <property type="entry name" value="MONOACYLGLYCEROL LIPASE"/>
    <property type="match status" value="1"/>
</dbReference>
<gene>
    <name evidence="2" type="ORF">PEB0149_010010</name>
</gene>